<comment type="caution">
    <text evidence="1">The sequence shown here is derived from an EMBL/GenBank/DDBJ whole genome shotgun (WGS) entry which is preliminary data.</text>
</comment>
<dbReference type="InterPro" id="IPR023214">
    <property type="entry name" value="HAD_sf"/>
</dbReference>
<dbReference type="Gene3D" id="3.30.1240.10">
    <property type="match status" value="1"/>
</dbReference>
<accession>A0A6N6NQT1</accession>
<sequence length="266" mass="29432">MIKLIASDMDGTLLDAEGNVPSETFELISGLRRCGVHFVASSGRRFDTLSEQFAPVVDFMDFVASNGAQVVVGGKLVDREVFSHAAVCRLYRAVTMFDVLHLALFDRTNSFLLDDEAVFEREIDKNLPNPVRAYEVPSPETSIIKASVYVSDGTVMDMSYALARELGEDFVFAPSGRKWIDVMQRGVSKATGIRQVMEAHGVSADEVAAFGDSMNDYEILRMVGMPIAMENGRSAIKQIARKVIGPNTEHSVQKELRRMLEELSAR</sequence>
<organism evidence="1 2">
    <name type="scientific">Ellagibacter isourolithinifaciens</name>
    <dbReference type="NCBI Taxonomy" id="2137581"/>
    <lineage>
        <taxon>Bacteria</taxon>
        <taxon>Bacillati</taxon>
        <taxon>Actinomycetota</taxon>
        <taxon>Coriobacteriia</taxon>
        <taxon>Eggerthellales</taxon>
        <taxon>Eggerthellaceae</taxon>
        <taxon>Ellagibacter</taxon>
    </lineage>
</organism>
<dbReference type="Gene3D" id="3.40.50.1000">
    <property type="entry name" value="HAD superfamily/HAD-like"/>
    <property type="match status" value="1"/>
</dbReference>
<dbReference type="NCBIfam" id="TIGR01484">
    <property type="entry name" value="HAD-SF-IIB"/>
    <property type="match status" value="1"/>
</dbReference>
<dbReference type="PANTHER" id="PTHR10000:SF8">
    <property type="entry name" value="HAD SUPERFAMILY HYDROLASE-LIKE, TYPE 3"/>
    <property type="match status" value="1"/>
</dbReference>
<dbReference type="InterPro" id="IPR036412">
    <property type="entry name" value="HAD-like_sf"/>
</dbReference>
<dbReference type="EMBL" id="WAJR01000002">
    <property type="protein sequence ID" value="KAB1642405.1"/>
    <property type="molecule type" value="Genomic_DNA"/>
</dbReference>
<dbReference type="Proteomes" id="UP000468668">
    <property type="component" value="Unassembled WGS sequence"/>
</dbReference>
<name>A0A6N6NQT1_9ACTN</name>
<dbReference type="PANTHER" id="PTHR10000">
    <property type="entry name" value="PHOSPHOSERINE PHOSPHATASE"/>
    <property type="match status" value="1"/>
</dbReference>
<dbReference type="GO" id="GO:0016791">
    <property type="term" value="F:phosphatase activity"/>
    <property type="evidence" value="ECO:0007669"/>
    <property type="project" value="TreeGrafter"/>
</dbReference>
<dbReference type="SFLD" id="SFLDS00003">
    <property type="entry name" value="Haloacid_Dehalogenase"/>
    <property type="match status" value="1"/>
</dbReference>
<dbReference type="Pfam" id="PF08282">
    <property type="entry name" value="Hydrolase_3"/>
    <property type="match status" value="1"/>
</dbReference>
<dbReference type="PROSITE" id="PS01229">
    <property type="entry name" value="COF_2"/>
    <property type="match status" value="1"/>
</dbReference>
<dbReference type="GO" id="GO:0000287">
    <property type="term" value="F:magnesium ion binding"/>
    <property type="evidence" value="ECO:0007669"/>
    <property type="project" value="TreeGrafter"/>
</dbReference>
<dbReference type="NCBIfam" id="TIGR00099">
    <property type="entry name" value="Cof-subfamily"/>
    <property type="match status" value="1"/>
</dbReference>
<gene>
    <name evidence="1" type="ORF">F8C90_01465</name>
</gene>
<dbReference type="GeneID" id="98657070"/>
<proteinExistence type="predicted"/>
<reference evidence="1 2" key="1">
    <citation type="submission" date="2019-09" db="EMBL/GenBank/DDBJ databases">
        <title>Whole genome shotgun sequencing (WGS) of Ellagibacter isourolithinifaciens DSM 104140(T) and Adlercreutzia muris DSM 29508(T).</title>
        <authorList>
            <person name="Stoll D.A."/>
            <person name="Danylec N."/>
            <person name="Huch M."/>
        </authorList>
    </citation>
    <scope>NUCLEOTIDE SEQUENCE [LARGE SCALE GENOMIC DNA]</scope>
    <source>
        <strain evidence="1 2">DSM 104140</strain>
    </source>
</reference>
<protein>
    <submittedName>
        <fullName evidence="1">HAD family phosphatase</fullName>
    </submittedName>
</protein>
<dbReference type="RefSeq" id="WP_158048673.1">
    <property type="nucleotide sequence ID" value="NZ_JAXJNV010000049.1"/>
</dbReference>
<evidence type="ECO:0000313" key="1">
    <source>
        <dbReference type="EMBL" id="KAB1642405.1"/>
    </source>
</evidence>
<dbReference type="OrthoDB" id="3180855at2"/>
<dbReference type="AlphaFoldDB" id="A0A6N6NQT1"/>
<dbReference type="GO" id="GO:0005829">
    <property type="term" value="C:cytosol"/>
    <property type="evidence" value="ECO:0007669"/>
    <property type="project" value="TreeGrafter"/>
</dbReference>
<evidence type="ECO:0000313" key="2">
    <source>
        <dbReference type="Proteomes" id="UP000468668"/>
    </source>
</evidence>
<dbReference type="SUPFAM" id="SSF56784">
    <property type="entry name" value="HAD-like"/>
    <property type="match status" value="1"/>
</dbReference>
<dbReference type="InterPro" id="IPR000150">
    <property type="entry name" value="Cof"/>
</dbReference>
<dbReference type="InterPro" id="IPR006379">
    <property type="entry name" value="HAD-SF_hydro_IIB"/>
</dbReference>
<dbReference type="SFLD" id="SFLDG01140">
    <property type="entry name" value="C2.B:_Phosphomannomutase_and_P"/>
    <property type="match status" value="1"/>
</dbReference>
<keyword evidence="2" id="KW-1185">Reference proteome</keyword>